<sequence length="191" mass="21165">MKTPADTAITITSAFCTRPRGNGSPTSSISTNWCWSITHSLMWGWLGVQCPRVPRQCRRVVATSASLPQRPPRCCPPPRTPAHHQPALHLHLPSSRLWWPAAWAEAQSVTVVMARQSWRNRWERIPAPDHPALRIWVPSEGPRWPACPMTLVSSESIPGLGVALNPSAPSLCRLWPVLDPCCPLSSPRLCP</sequence>
<organism evidence="1 2">
    <name type="scientific">Homo sapiens</name>
    <name type="common">Human</name>
    <dbReference type="NCBI Taxonomy" id="9606"/>
    <lineage>
        <taxon>Eukaryota</taxon>
        <taxon>Metazoa</taxon>
        <taxon>Chordata</taxon>
        <taxon>Craniata</taxon>
        <taxon>Vertebrata</taxon>
        <taxon>Euteleostomi</taxon>
        <taxon>Mammalia</taxon>
        <taxon>Eutheria</taxon>
        <taxon>Euarchontoglires</taxon>
        <taxon>Primates</taxon>
        <taxon>Haplorrhini</taxon>
        <taxon>Catarrhini</taxon>
        <taxon>Hominidae</taxon>
        <taxon>Homo</taxon>
    </lineage>
</organism>
<reference evidence="1 2" key="2">
    <citation type="journal article" date="2004" name="Nature">
        <title>The DNA sequence and biology of human chromosome 19.</title>
        <authorList>
            <person name="Grimwood J."/>
            <person name="Gordon L.A."/>
            <person name="Olsen A."/>
            <person name="Terry A."/>
            <person name="Schmutz J."/>
            <person name="Lamerdin J."/>
            <person name="Hellsten U."/>
            <person name="Goodstein D."/>
            <person name="Couronne O."/>
            <person name="Tran-Gyamfi M."/>
            <person name="Aerts A."/>
            <person name="Altherr M."/>
            <person name="Ashworth L."/>
            <person name="Bajorek E."/>
            <person name="Black S."/>
            <person name="Branscomb E."/>
            <person name="Caenepeel S."/>
            <person name="Carrano A."/>
            <person name="Caoile C."/>
            <person name="Chan Y.M."/>
            <person name="Christensen M."/>
            <person name="Cleland C.A."/>
            <person name="Copeland A."/>
            <person name="Dalin E."/>
            <person name="Dehal P."/>
            <person name="Denys M."/>
            <person name="Detter J.C."/>
            <person name="Escobar J."/>
            <person name="Flowers D."/>
            <person name="Fotopulos D."/>
            <person name="Garcia C."/>
            <person name="Georgescu A.M."/>
            <person name="Glavina T."/>
            <person name="Gomez M."/>
            <person name="Gonzales E."/>
            <person name="Groza M."/>
            <person name="Hammon N."/>
            <person name="Hawkins T."/>
            <person name="Haydu L."/>
            <person name="Ho I."/>
            <person name="Huang W."/>
            <person name="Israni S."/>
            <person name="Jett J."/>
            <person name="Kadner K."/>
            <person name="Kimball H."/>
            <person name="Kobayashi A."/>
            <person name="Larionov V."/>
            <person name="Leem S.H."/>
            <person name="Lopez F."/>
            <person name="Lou Y."/>
            <person name="Lowry S."/>
            <person name="Malfatti S."/>
            <person name="Martinez D."/>
            <person name="McCready P."/>
            <person name="Medina C."/>
            <person name="Morgan J."/>
            <person name="Nelson K."/>
            <person name="Nolan M."/>
            <person name="Ovcharenko I."/>
            <person name="Pitluck S."/>
            <person name="Pollard M."/>
            <person name="Popkie A.P."/>
            <person name="Predki P."/>
            <person name="Quan G."/>
            <person name="Ramirez L."/>
            <person name="Rash S."/>
            <person name="Retterer J."/>
            <person name="Rodriguez A."/>
            <person name="Rogers S."/>
            <person name="Salamov A."/>
            <person name="Salazar A."/>
            <person name="She X."/>
            <person name="Smith D."/>
            <person name="Slezak T."/>
            <person name="Solovyev V."/>
            <person name="Thayer N."/>
            <person name="Tice H."/>
            <person name="Tsai M."/>
            <person name="Ustaszewska A."/>
            <person name="Vo N."/>
            <person name="Wagner M."/>
            <person name="Wheeler J."/>
            <person name="Wu K."/>
            <person name="Xie G."/>
            <person name="Yang J."/>
            <person name="Dubchak I."/>
            <person name="Furey T.S."/>
            <person name="DeJong P."/>
            <person name="Dickson M."/>
            <person name="Gordon D."/>
            <person name="Eichler E.E."/>
            <person name="Pennacchio L.A."/>
            <person name="Richardson P."/>
            <person name="Stubbs L."/>
            <person name="Rokhsar D.S."/>
            <person name="Myers R.M."/>
            <person name="Rubin E.M."/>
            <person name="Lucas S.M."/>
        </authorList>
    </citation>
    <scope>NUCLEOTIDE SEQUENCE [LARGE SCALE GENOMIC DNA]</scope>
</reference>
<dbReference type="AlphaFoldDB" id="A0AAQ5BII5"/>
<protein>
    <submittedName>
        <fullName evidence="1">ETS2 repressor factor</fullName>
    </submittedName>
</protein>
<proteinExistence type="predicted"/>
<reference evidence="1 2" key="1">
    <citation type="journal article" date="2001" name="Nature">
        <title>Initial sequencing and analysis of the human genome.</title>
        <authorList>
            <consortium name="International Human Genome Sequencing Consortium"/>
            <person name="Lander E.S."/>
            <person name="Linton L.M."/>
            <person name="Birren B."/>
            <person name="Nusbaum C."/>
            <person name="Zody M.C."/>
            <person name="Baldwin J."/>
            <person name="Devon K."/>
            <person name="Dewar K."/>
            <person name="Doyle M."/>
            <person name="FitzHugh W."/>
            <person name="Funke R."/>
            <person name="Gage D."/>
            <person name="Harris K."/>
            <person name="Heaford A."/>
            <person name="Howland J."/>
            <person name="Kann L."/>
            <person name="Lehoczky J."/>
            <person name="LeVine R."/>
            <person name="McEwan P."/>
            <person name="McKernan K."/>
            <person name="Meldrim J."/>
            <person name="Mesirov J.P."/>
            <person name="Miranda C."/>
            <person name="Morris W."/>
            <person name="Naylor J."/>
            <person name="Raymond C."/>
            <person name="Rosetti M."/>
            <person name="Santos R."/>
            <person name="Sheridan A."/>
            <person name="Sougnez C."/>
            <person name="Stange-Thomann N."/>
            <person name="Stojanovic N."/>
            <person name="Subramanian A."/>
            <person name="Wyman D."/>
            <person name="Rogers J."/>
            <person name="Sulston J."/>
            <person name="Ainscough R."/>
            <person name="Beck S."/>
            <person name="Bentley D."/>
            <person name="Burton J."/>
            <person name="Clee C."/>
            <person name="Carter N."/>
            <person name="Coulson A."/>
            <person name="Deadman R."/>
            <person name="Deloukas P."/>
            <person name="Dunham A."/>
            <person name="Dunham I."/>
            <person name="Durbin R."/>
            <person name="French L."/>
            <person name="Grafham D."/>
            <person name="Gregory S."/>
            <person name="Hubbard T."/>
            <person name="Humphray S."/>
            <person name="Hunt A."/>
            <person name="Jones M."/>
            <person name="Lloyd C."/>
            <person name="McMurray A."/>
            <person name="Matthews L."/>
            <person name="Mercer S."/>
            <person name="Milne S."/>
            <person name="Mullikin J.C."/>
            <person name="Mungall A."/>
            <person name="Plumb R."/>
            <person name="Ross M."/>
            <person name="Shownkeen R."/>
            <person name="Sims S."/>
            <person name="Waterston R.H."/>
            <person name="Wilson R.K."/>
            <person name="Hillier L.W."/>
            <person name="McPherson J.D."/>
            <person name="Marra M.A."/>
            <person name="Mardis E.R."/>
            <person name="Fulton L.A."/>
            <person name="Chinwalla A.T."/>
            <person name="Pepin K.H."/>
            <person name="Gish W.R."/>
            <person name="Chissoe S.L."/>
            <person name="Wendl M.C."/>
            <person name="Delehaunty K.D."/>
            <person name="Miner T.L."/>
            <person name="Delehaunty A."/>
            <person name="Kramer J.B."/>
            <person name="Cook L.L."/>
            <person name="Fulton R.S."/>
            <person name="Johnson D.L."/>
            <person name="Minx P.J."/>
            <person name="Clifton S.W."/>
            <person name="Hawkins T."/>
            <person name="Branscomb E."/>
            <person name="Predki P."/>
            <person name="Richardson P."/>
            <person name="Wenning S."/>
            <person name="Slezak T."/>
            <person name="Doggett N."/>
            <person name="Cheng J.F."/>
            <person name="Olsen A."/>
            <person name="Lucas S."/>
            <person name="Elkin C."/>
            <person name="Uberbacher E."/>
            <person name="Frazier M."/>
            <person name="Gibbs R.A."/>
            <person name="Muzny D.M."/>
            <person name="Scherer S.E."/>
            <person name="Bouck J.B."/>
            <person name="Sodergren E.J."/>
            <person name="Worley K.C."/>
            <person name="Rives C.M."/>
            <person name="Gorrell J.H."/>
            <person name="Metzker M.L."/>
            <person name="Naylor S.L."/>
            <person name="Kucherlapati R.S."/>
            <person name="Nelson D.L."/>
            <person name="Weinstock G.M."/>
            <person name="Sakaki Y."/>
            <person name="Fujiyama A."/>
            <person name="Hattori M."/>
            <person name="Yada T."/>
            <person name="Toyoda A."/>
            <person name="Itoh T."/>
            <person name="Kawagoe C."/>
            <person name="Watanabe H."/>
            <person name="Totoki Y."/>
            <person name="Taylor T."/>
            <person name="Weissenbach J."/>
            <person name="Heilig R."/>
            <person name="Saurin W."/>
            <person name="Artiguenave F."/>
            <person name="Brottier P."/>
            <person name="Bruls T."/>
            <person name="Pelletier E."/>
            <person name="Robert C."/>
            <person name="Wincker P."/>
            <person name="Smith D.R."/>
            <person name="Doucette-Stamm L."/>
            <person name="Rubenfield M."/>
            <person name="Weinstock K."/>
            <person name="Lee H.M."/>
            <person name="Dubois J."/>
            <person name="Rosenthal A."/>
            <person name="Platzer M."/>
            <person name="Nyakatura G."/>
            <person name="Taudien S."/>
            <person name="Rump A."/>
            <person name="Yang H."/>
            <person name="Yu J."/>
            <person name="Wang J."/>
            <person name="Huang G."/>
            <person name="Gu J."/>
            <person name="Hood L."/>
            <person name="Rowen L."/>
            <person name="Madan A."/>
            <person name="Qin S."/>
            <person name="Davis R.W."/>
            <person name="Federspiel N.A."/>
            <person name="Abola A.P."/>
            <person name="Proctor M.J."/>
            <person name="Myers R.M."/>
            <person name="Schmutz J."/>
            <person name="Dickson M."/>
            <person name="Grimwood J."/>
            <person name="Cox D.R."/>
            <person name="Olson M.V."/>
            <person name="Kaul R."/>
            <person name="Raymond C."/>
            <person name="Shimizu N."/>
            <person name="Kawasaki K."/>
            <person name="Minoshima S."/>
            <person name="Evans G.A."/>
            <person name="Athanasiou M."/>
            <person name="Schultz R."/>
            <person name="Roe B.A."/>
            <person name="Chen F."/>
            <person name="Pan H."/>
            <person name="Ramser J."/>
            <person name="Lehrach H."/>
            <person name="Reinhardt R."/>
            <person name="McCombie W.R."/>
            <person name="de la Bastide M."/>
            <person name="Dedhia N."/>
            <person name="Blocker H."/>
            <person name="Hornischer K."/>
            <person name="Nordsiek G."/>
            <person name="Agarwala R."/>
            <person name="Aravind L."/>
            <person name="Bailey J.A."/>
            <person name="Bateman A."/>
            <person name="Batzoglou S."/>
            <person name="Birney E."/>
            <person name="Bork P."/>
            <person name="Brown D.G."/>
            <person name="Burge C.B."/>
            <person name="Cerutti L."/>
            <person name="Chen H.C."/>
            <person name="Church D."/>
            <person name="Clamp M."/>
            <person name="Copley R.R."/>
            <person name="Doerks T."/>
            <person name="Eddy S.R."/>
            <person name="Eichler E.E."/>
            <person name="Furey T.S."/>
            <person name="Galagan J."/>
            <person name="Gilbert J.G."/>
            <person name="Harmon C."/>
            <person name="Hayashizaki Y."/>
            <person name="Haussler D."/>
            <person name="Hermjakob H."/>
            <person name="Hokamp K."/>
            <person name="Jang W."/>
            <person name="Johnson L.S."/>
            <person name="Jones T.A."/>
            <person name="Kasif S."/>
            <person name="Kaspryzk A."/>
            <person name="Kennedy S."/>
            <person name="Kent W.J."/>
            <person name="Kitts P."/>
            <person name="Koonin E.V."/>
            <person name="Korf I."/>
            <person name="Kulp D."/>
            <person name="Lancet D."/>
            <person name="Lowe T.M."/>
            <person name="McLysaght A."/>
            <person name="Mikkelsen T."/>
            <person name="Moran J.V."/>
            <person name="Mulder N."/>
            <person name="Pollara V.J."/>
            <person name="Ponting C.P."/>
            <person name="Schuler G."/>
            <person name="Schultz J."/>
            <person name="Slater G."/>
            <person name="Smit A.F."/>
            <person name="Stupka E."/>
            <person name="Szustakowski J."/>
            <person name="Thierry-Mieg D."/>
            <person name="Thierry-Mieg J."/>
            <person name="Wagner L."/>
            <person name="Wallis J."/>
            <person name="Wheeler R."/>
            <person name="Williams A."/>
            <person name="Wolf Y.I."/>
            <person name="Wolfe K.H."/>
            <person name="Yang S.P."/>
            <person name="Yeh R.F."/>
            <person name="Collins F."/>
            <person name="Guyer M.S."/>
            <person name="Peterson J."/>
            <person name="Felsenfeld A."/>
            <person name="Wetterstrand K.A."/>
            <person name="Patrinos A."/>
            <person name="Morgan M.J."/>
            <person name="de Jong P."/>
            <person name="Catanese J.J."/>
            <person name="Osoegawa K."/>
            <person name="Shizuya H."/>
            <person name="Choi S."/>
            <person name="Chen Y.J."/>
        </authorList>
    </citation>
    <scope>NUCLEOTIDE SEQUENCE [LARGE SCALE GENOMIC DNA]</scope>
</reference>
<reference evidence="1" key="5">
    <citation type="submission" date="2025-09" db="UniProtKB">
        <authorList>
            <consortium name="Ensembl"/>
        </authorList>
    </citation>
    <scope>IDENTIFICATION</scope>
</reference>
<reference evidence="1 2" key="3">
    <citation type="journal article" date="2004" name="Nature">
        <title>Finishing the euchromatic sequence of the human genome.</title>
        <authorList>
            <consortium name="International Human Genome Sequencing Consortium"/>
        </authorList>
    </citation>
    <scope>NUCLEOTIDE SEQUENCE [LARGE SCALE GENOMIC DNA]</scope>
</reference>
<dbReference type="EMBL" id="AC006486">
    <property type="status" value="NOT_ANNOTATED_CDS"/>
    <property type="molecule type" value="Genomic_DNA"/>
</dbReference>
<dbReference type="Ensembl" id="ENST00000715593.1">
    <property type="protein sequence ID" value="ENSP00000520487.1"/>
    <property type="gene ID" value="ENSG00000105722.11"/>
</dbReference>
<reference evidence="1" key="4">
    <citation type="submission" date="2025-08" db="UniProtKB">
        <authorList>
            <consortium name="Ensembl"/>
        </authorList>
    </citation>
    <scope>IDENTIFICATION</scope>
</reference>
<evidence type="ECO:0000313" key="1">
    <source>
        <dbReference type="Ensembl" id="ENSP00000520487.1"/>
    </source>
</evidence>
<keyword evidence="2" id="KW-1185">Reference proteome</keyword>
<evidence type="ECO:0000313" key="2">
    <source>
        <dbReference type="Proteomes" id="UP000005640"/>
    </source>
</evidence>
<dbReference type="Proteomes" id="UP000005640">
    <property type="component" value="Chromosome 19"/>
</dbReference>
<gene>
    <name evidence="1" type="primary">ERF</name>
</gene>
<dbReference type="OpenTargets" id="ENSG00000105722"/>
<dbReference type="Ensembl" id="ENST00000715593.1">
    <property type="protein sequence ID" value="ENSP00000520487.1"/>
    <property type="gene ID" value="ENSG00000105722.12"/>
</dbReference>
<dbReference type="HGNC" id="HGNC:3444">
    <property type="gene designation" value="ERF"/>
</dbReference>
<name>A0AAQ5BII5_HUMAN</name>
<dbReference type="GeneTree" id="ENSGT00940000157292"/>
<accession>A0AAQ5BII5</accession>